<dbReference type="FunFam" id="3.80.10.10:FF:000400">
    <property type="entry name" value="Nuclear pore complex protein NUP107"/>
    <property type="match status" value="1"/>
</dbReference>
<dbReference type="Pfam" id="PF08263">
    <property type="entry name" value="LRRNT_2"/>
    <property type="match status" value="1"/>
</dbReference>
<evidence type="ECO:0000256" key="10">
    <source>
        <dbReference type="SAM" id="SignalP"/>
    </source>
</evidence>
<evidence type="ECO:0000256" key="5">
    <source>
        <dbReference type="ARBA" id="ARBA00022737"/>
    </source>
</evidence>
<dbReference type="InterPro" id="IPR001245">
    <property type="entry name" value="Ser-Thr/Tyr_kinase_cat_dom"/>
</dbReference>
<evidence type="ECO:0000256" key="2">
    <source>
        <dbReference type="ARBA" id="ARBA00022614"/>
    </source>
</evidence>
<keyword evidence="3 9" id="KW-0812">Transmembrane</keyword>
<evidence type="ECO:0000313" key="12">
    <source>
        <dbReference type="EMBL" id="GMH09894.1"/>
    </source>
</evidence>
<name>A0AAD3SFJ6_NEPGR</name>
<dbReference type="GO" id="GO:0016020">
    <property type="term" value="C:membrane"/>
    <property type="evidence" value="ECO:0007669"/>
    <property type="project" value="UniProtKB-SubCell"/>
</dbReference>
<protein>
    <recommendedName>
        <fullName evidence="11">Protein kinase domain-containing protein</fullName>
    </recommendedName>
</protein>
<dbReference type="SUPFAM" id="SSF52058">
    <property type="entry name" value="L domain-like"/>
    <property type="match status" value="1"/>
</dbReference>
<dbReference type="InterPro" id="IPR001611">
    <property type="entry name" value="Leu-rich_rpt"/>
</dbReference>
<accession>A0AAD3SFJ6</accession>
<keyword evidence="2" id="KW-0433">Leucine-rich repeat</keyword>
<dbReference type="PROSITE" id="PS50011">
    <property type="entry name" value="PROTEIN_KINASE_DOM"/>
    <property type="match status" value="1"/>
</dbReference>
<keyword evidence="4 10" id="KW-0732">Signal</keyword>
<evidence type="ECO:0000256" key="7">
    <source>
        <dbReference type="ARBA" id="ARBA00023136"/>
    </source>
</evidence>
<dbReference type="SUPFAM" id="SSF56112">
    <property type="entry name" value="Protein kinase-like (PK-like)"/>
    <property type="match status" value="1"/>
</dbReference>
<gene>
    <name evidence="12" type="ORF">Nepgr_011735</name>
</gene>
<dbReference type="InterPro" id="IPR000719">
    <property type="entry name" value="Prot_kinase_dom"/>
</dbReference>
<reference evidence="12" key="1">
    <citation type="submission" date="2023-05" db="EMBL/GenBank/DDBJ databases">
        <title>Nepenthes gracilis genome sequencing.</title>
        <authorList>
            <person name="Fukushima K."/>
        </authorList>
    </citation>
    <scope>NUCLEOTIDE SEQUENCE</scope>
    <source>
        <strain evidence="12">SING2019-196</strain>
    </source>
</reference>
<sequence>MAVHVLIVVSFIFSLLSLPSALRNDTAALLQFRARADPHGNLLSNWTTAGIGGDACTSSWLGVQCLSNRVSSLSLPNLNLRGPIDSLSSLDRLRVLDLHNNRLNGGILPLLGCTSLKLIYLSDNDISGEIPPEIDYLKHLVRMDLSNNNLQGSLPWQISLLTGLLTLRLQNNQISGEISNLSLIHLWELNLSNNELYGRLPINLLRKFGAKIFLGNQGLCGASPFPSCSFSDFTPMNSDASEGIFSSNHSSFPSNSTNFPDKKPRKGLSHGIIIALAVSNVVLVLAMVAFTLPYFCRKCSGVADNGVGDYSEEKRSSSHSIDKKVYSSNAGAGDSDGSDRTDKSTLVFFDKRKQFELEELLRASAEMLGKGSLGTVYRAVLDAGSTVAVKRLKDVNPCGRKEFEKHMDVIARVKHPNLVRLRAYYYHEEEQLLVYDHMCNGSLLFLLHGNRGPGRIPLDWTTRISLLLGAARGLARIHTEFISSKIPHGNVKSSNILLDNNGVACVSDFGLSLLINPAHAIAKLGGYSAPEQAETKKLSQQADIYSFGVLLLEVLTGKAPSQLPPPTHRRSEEEEPAADLPKWVRSVARDEWMAEVFDEELLRYKNIEEELVAMLQVAMACTVAQPEKRPSMVEVVKMIEDIRVEQSPLGEEYEGSRNSISPSLTTTEEAD</sequence>
<evidence type="ECO:0000256" key="1">
    <source>
        <dbReference type="ARBA" id="ARBA00004370"/>
    </source>
</evidence>
<dbReference type="FunFam" id="1.10.510.10:FF:000095">
    <property type="entry name" value="protein STRUBBELIG-RECEPTOR FAMILY 8"/>
    <property type="match status" value="1"/>
</dbReference>
<keyword evidence="5" id="KW-0677">Repeat</keyword>
<dbReference type="InterPro" id="IPR032675">
    <property type="entry name" value="LRR_dom_sf"/>
</dbReference>
<dbReference type="GO" id="GO:0005524">
    <property type="term" value="F:ATP binding"/>
    <property type="evidence" value="ECO:0007669"/>
    <property type="project" value="InterPro"/>
</dbReference>
<dbReference type="Gene3D" id="1.10.510.10">
    <property type="entry name" value="Transferase(Phosphotransferase) domain 1"/>
    <property type="match status" value="1"/>
</dbReference>
<evidence type="ECO:0000256" key="3">
    <source>
        <dbReference type="ARBA" id="ARBA00022692"/>
    </source>
</evidence>
<dbReference type="CDD" id="cd14066">
    <property type="entry name" value="STKc_IRAK"/>
    <property type="match status" value="1"/>
</dbReference>
<evidence type="ECO:0000259" key="11">
    <source>
        <dbReference type="PROSITE" id="PS50011"/>
    </source>
</evidence>
<feature type="chain" id="PRO_5042286187" description="Protein kinase domain-containing protein" evidence="10">
    <location>
        <begin position="22"/>
        <end position="671"/>
    </location>
</feature>
<feature type="region of interest" description="Disordered" evidence="8">
    <location>
        <begin position="321"/>
        <end position="341"/>
    </location>
</feature>
<dbReference type="Gene3D" id="3.30.200.20">
    <property type="entry name" value="Phosphorylase Kinase, domain 1"/>
    <property type="match status" value="1"/>
</dbReference>
<feature type="compositionally biased region" description="Polar residues" evidence="8">
    <location>
        <begin position="656"/>
        <end position="671"/>
    </location>
</feature>
<evidence type="ECO:0000256" key="6">
    <source>
        <dbReference type="ARBA" id="ARBA00022989"/>
    </source>
</evidence>
<dbReference type="InterPro" id="IPR011009">
    <property type="entry name" value="Kinase-like_dom_sf"/>
</dbReference>
<feature type="region of interest" description="Disordered" evidence="8">
    <location>
        <begin position="647"/>
        <end position="671"/>
    </location>
</feature>
<dbReference type="Pfam" id="PF07714">
    <property type="entry name" value="PK_Tyr_Ser-Thr"/>
    <property type="match status" value="1"/>
</dbReference>
<dbReference type="AlphaFoldDB" id="A0AAD3SFJ6"/>
<evidence type="ECO:0000313" key="13">
    <source>
        <dbReference type="Proteomes" id="UP001279734"/>
    </source>
</evidence>
<dbReference type="Gene3D" id="3.80.10.10">
    <property type="entry name" value="Ribonuclease Inhibitor"/>
    <property type="match status" value="1"/>
</dbReference>
<keyword evidence="13" id="KW-1185">Reference proteome</keyword>
<dbReference type="PANTHER" id="PTHR48007">
    <property type="entry name" value="LEUCINE-RICH REPEAT RECEPTOR-LIKE PROTEIN KINASE PXC1"/>
    <property type="match status" value="1"/>
</dbReference>
<dbReference type="InterPro" id="IPR046959">
    <property type="entry name" value="PRK1-6/SRF4-like"/>
</dbReference>
<evidence type="ECO:0000256" key="4">
    <source>
        <dbReference type="ARBA" id="ARBA00022729"/>
    </source>
</evidence>
<evidence type="ECO:0000256" key="8">
    <source>
        <dbReference type="SAM" id="MobiDB-lite"/>
    </source>
</evidence>
<proteinExistence type="predicted"/>
<keyword evidence="7 9" id="KW-0472">Membrane</keyword>
<feature type="domain" description="Protein kinase" evidence="11">
    <location>
        <begin position="362"/>
        <end position="644"/>
    </location>
</feature>
<dbReference type="Pfam" id="PF00560">
    <property type="entry name" value="LRR_1"/>
    <property type="match status" value="3"/>
</dbReference>
<comment type="caution">
    <text evidence="12">The sequence shown here is derived from an EMBL/GenBank/DDBJ whole genome shotgun (WGS) entry which is preliminary data.</text>
</comment>
<evidence type="ECO:0000256" key="9">
    <source>
        <dbReference type="SAM" id="Phobius"/>
    </source>
</evidence>
<dbReference type="InterPro" id="IPR013210">
    <property type="entry name" value="LRR_N_plant-typ"/>
</dbReference>
<organism evidence="12 13">
    <name type="scientific">Nepenthes gracilis</name>
    <name type="common">Slender pitcher plant</name>
    <dbReference type="NCBI Taxonomy" id="150966"/>
    <lineage>
        <taxon>Eukaryota</taxon>
        <taxon>Viridiplantae</taxon>
        <taxon>Streptophyta</taxon>
        <taxon>Embryophyta</taxon>
        <taxon>Tracheophyta</taxon>
        <taxon>Spermatophyta</taxon>
        <taxon>Magnoliopsida</taxon>
        <taxon>eudicotyledons</taxon>
        <taxon>Gunneridae</taxon>
        <taxon>Pentapetalae</taxon>
        <taxon>Caryophyllales</taxon>
        <taxon>Nepenthaceae</taxon>
        <taxon>Nepenthes</taxon>
    </lineage>
</organism>
<dbReference type="PANTHER" id="PTHR48007:SF4">
    <property type="entry name" value="LEUCINE-RICH REPEAT RECEPTOR-LIKE PROTEIN KINASE PXC1"/>
    <property type="match status" value="1"/>
</dbReference>
<feature type="signal peptide" evidence="10">
    <location>
        <begin position="1"/>
        <end position="21"/>
    </location>
</feature>
<feature type="transmembrane region" description="Helical" evidence="9">
    <location>
        <begin position="272"/>
        <end position="295"/>
    </location>
</feature>
<dbReference type="GO" id="GO:0004672">
    <property type="term" value="F:protein kinase activity"/>
    <property type="evidence" value="ECO:0007669"/>
    <property type="project" value="InterPro"/>
</dbReference>
<comment type="subcellular location">
    <subcellularLocation>
        <location evidence="1">Membrane</location>
    </subcellularLocation>
</comment>
<keyword evidence="6 9" id="KW-1133">Transmembrane helix</keyword>
<dbReference type="EMBL" id="BSYO01000009">
    <property type="protein sequence ID" value="GMH09894.1"/>
    <property type="molecule type" value="Genomic_DNA"/>
</dbReference>
<dbReference type="Proteomes" id="UP001279734">
    <property type="component" value="Unassembled WGS sequence"/>
</dbReference>